<dbReference type="OrthoDB" id="10258089at2759"/>
<reference evidence="2" key="1">
    <citation type="submission" date="2025-08" db="UniProtKB">
        <authorList>
            <consortium name="Ensembl"/>
        </authorList>
    </citation>
    <scope>IDENTIFICATION</scope>
</reference>
<name>A0A8C6XYY2_NAJNA</name>
<gene>
    <name evidence="2" type="primary">PACRGL</name>
</gene>
<dbReference type="Ensembl" id="ENSNNAT00000022124.1">
    <property type="protein sequence ID" value="ENSNNAP00000021097.1"/>
    <property type="gene ID" value="ENSNNAG00000013981.1"/>
</dbReference>
<sequence>GHLKAPGAFEGDAWPRRRAVVPIATAGPPRPTSFCATGFSCLVPLRRENGRPVAAQEPRRGNARQRSSPGRGTREQSENQERKTCSAPSASQTLALKPRPRLSDRLNPKTIDPFNIQSRVPSAFAAIYSKGGIPCRLVHGSIRHTLQWDSHPATLQFDPLLINLAEGLKETRHPYTFISQEGFKELLSVEGAAQKTLPLLPRLVPVLKSALAHSDDEVFRRGLNALVQLSAVVGFWLNGHLKHLLSSLSKRQMSKKFKEQTTEALQKLEQHGGKESVTIIKAKIPTYSSISS</sequence>
<reference evidence="2" key="2">
    <citation type="submission" date="2025-09" db="UniProtKB">
        <authorList>
            <consortium name="Ensembl"/>
        </authorList>
    </citation>
    <scope>IDENTIFICATION</scope>
</reference>
<dbReference type="InterPro" id="IPR019399">
    <property type="entry name" value="Parkin_co-regulated_protein"/>
</dbReference>
<evidence type="ECO:0000313" key="3">
    <source>
        <dbReference type="Proteomes" id="UP000694559"/>
    </source>
</evidence>
<dbReference type="GeneTree" id="ENSGT00940000159756"/>
<dbReference type="PANTHER" id="PTHR21207">
    <property type="entry name" value="PARKIN COREGULATED GENE PROTEIN PARK2 COREGULATED"/>
    <property type="match status" value="1"/>
</dbReference>
<dbReference type="OMA" id="YCLIATH"/>
<accession>A0A8C6XYY2</accession>
<evidence type="ECO:0000256" key="1">
    <source>
        <dbReference type="SAM" id="MobiDB-lite"/>
    </source>
</evidence>
<evidence type="ECO:0000313" key="2">
    <source>
        <dbReference type="Ensembl" id="ENSNNAP00000021097.1"/>
    </source>
</evidence>
<organism evidence="2 3">
    <name type="scientific">Naja naja</name>
    <name type="common">Indian cobra</name>
    <dbReference type="NCBI Taxonomy" id="35670"/>
    <lineage>
        <taxon>Eukaryota</taxon>
        <taxon>Metazoa</taxon>
        <taxon>Chordata</taxon>
        <taxon>Craniata</taxon>
        <taxon>Vertebrata</taxon>
        <taxon>Euteleostomi</taxon>
        <taxon>Lepidosauria</taxon>
        <taxon>Squamata</taxon>
        <taxon>Bifurcata</taxon>
        <taxon>Unidentata</taxon>
        <taxon>Episquamata</taxon>
        <taxon>Toxicofera</taxon>
        <taxon>Serpentes</taxon>
        <taxon>Colubroidea</taxon>
        <taxon>Elapidae</taxon>
        <taxon>Elapinae</taxon>
        <taxon>Naja</taxon>
    </lineage>
</organism>
<keyword evidence="3" id="KW-1185">Reference proteome</keyword>
<dbReference type="InterPro" id="IPR016024">
    <property type="entry name" value="ARM-type_fold"/>
</dbReference>
<protein>
    <submittedName>
        <fullName evidence="2">Parkin coregulated like</fullName>
    </submittedName>
</protein>
<dbReference type="PANTHER" id="PTHR21207:SF1">
    <property type="entry name" value="PACRG-LIKE PROTEIN"/>
    <property type="match status" value="1"/>
</dbReference>
<dbReference type="SUPFAM" id="SSF48371">
    <property type="entry name" value="ARM repeat"/>
    <property type="match status" value="1"/>
</dbReference>
<feature type="compositionally biased region" description="Basic and acidic residues" evidence="1">
    <location>
        <begin position="72"/>
        <end position="84"/>
    </location>
</feature>
<dbReference type="AlphaFoldDB" id="A0A8C6XYY2"/>
<dbReference type="Proteomes" id="UP000694559">
    <property type="component" value="Unplaced"/>
</dbReference>
<feature type="region of interest" description="Disordered" evidence="1">
    <location>
        <begin position="50"/>
        <end position="110"/>
    </location>
</feature>
<proteinExistence type="predicted"/>
<dbReference type="Pfam" id="PF10274">
    <property type="entry name" value="ParcG"/>
    <property type="match status" value="1"/>
</dbReference>